<organism evidence="1">
    <name type="scientific">Grammatophora oceanica</name>
    <dbReference type="NCBI Taxonomy" id="210454"/>
    <lineage>
        <taxon>Eukaryota</taxon>
        <taxon>Sar</taxon>
        <taxon>Stramenopiles</taxon>
        <taxon>Ochrophyta</taxon>
        <taxon>Bacillariophyta</taxon>
        <taxon>Fragilariophyceae</taxon>
        <taxon>Fragilariophycidae</taxon>
        <taxon>Rhabdonematales</taxon>
        <taxon>Grammatophoraceae</taxon>
        <taxon>Grammatophora</taxon>
    </lineage>
</organism>
<dbReference type="EMBL" id="HBGK01023328">
    <property type="protein sequence ID" value="CAD9283159.1"/>
    <property type="molecule type" value="Transcribed_RNA"/>
</dbReference>
<proteinExistence type="predicted"/>
<name>A0A7S1UZJ7_9STRA</name>
<dbReference type="AlphaFoldDB" id="A0A7S1UZJ7"/>
<evidence type="ECO:0000313" key="1">
    <source>
        <dbReference type="EMBL" id="CAD9283159.1"/>
    </source>
</evidence>
<sequence length="129" mass="13798">MMNSVAGSTSWFTSFTADTKASKELWNDLCCGLEWSLFPMDGTGTEWMTAPKIPTIIEIPCQHCGAWVAAGADDGSLLGDWFGDDQAPLCNDEVENMSTASKMNAEEIKKETAAEGVILNLGEVVGSIS</sequence>
<gene>
    <name evidence="1" type="ORF">GOCE00092_LOCUS12071</name>
</gene>
<reference evidence="1" key="1">
    <citation type="submission" date="2021-01" db="EMBL/GenBank/DDBJ databases">
        <authorList>
            <person name="Corre E."/>
            <person name="Pelletier E."/>
            <person name="Niang G."/>
            <person name="Scheremetjew M."/>
            <person name="Finn R."/>
            <person name="Kale V."/>
            <person name="Holt S."/>
            <person name="Cochrane G."/>
            <person name="Meng A."/>
            <person name="Brown T."/>
            <person name="Cohen L."/>
        </authorList>
    </citation>
    <scope>NUCLEOTIDE SEQUENCE</scope>
    <source>
        <strain evidence="1">CCMP 410</strain>
    </source>
</reference>
<accession>A0A7S1UZJ7</accession>
<protein>
    <submittedName>
        <fullName evidence="1">Uncharacterized protein</fullName>
    </submittedName>
</protein>